<comment type="similarity">
    <text evidence="1">Belongs to the PA-PLA1 family.</text>
</comment>
<dbReference type="Pfam" id="PF00536">
    <property type="entry name" value="SAM_1"/>
    <property type="match status" value="1"/>
</dbReference>
<dbReference type="InterPro" id="IPR058055">
    <property type="entry name" value="PA-PLA1"/>
</dbReference>
<dbReference type="Pfam" id="PF23464">
    <property type="entry name" value="WWE_3"/>
    <property type="match status" value="1"/>
</dbReference>
<protein>
    <submittedName>
        <fullName evidence="5">Uncharacterized protein</fullName>
    </submittedName>
</protein>
<dbReference type="SUPFAM" id="SSF47769">
    <property type="entry name" value="SAM/Pointed domain"/>
    <property type="match status" value="1"/>
</dbReference>
<dbReference type="PANTHER" id="PTHR23509:SF10">
    <property type="entry name" value="LD21067P"/>
    <property type="match status" value="1"/>
</dbReference>
<dbReference type="InterPro" id="IPR004177">
    <property type="entry name" value="DDHD_dom"/>
</dbReference>
<dbReference type="Proteomes" id="UP000887568">
    <property type="component" value="Unplaced"/>
</dbReference>
<dbReference type="Pfam" id="PF02825">
    <property type="entry name" value="WWE"/>
    <property type="match status" value="1"/>
</dbReference>
<accession>A0A913YXI5</accession>
<dbReference type="RefSeq" id="XP_038044464.1">
    <property type="nucleotide sequence ID" value="XM_038188536.1"/>
</dbReference>
<evidence type="ECO:0000256" key="2">
    <source>
        <dbReference type="SAM" id="MobiDB-lite"/>
    </source>
</evidence>
<organism evidence="5 6">
    <name type="scientific">Patiria miniata</name>
    <name type="common">Bat star</name>
    <name type="synonym">Asterina miniata</name>
    <dbReference type="NCBI Taxonomy" id="46514"/>
    <lineage>
        <taxon>Eukaryota</taxon>
        <taxon>Metazoa</taxon>
        <taxon>Echinodermata</taxon>
        <taxon>Eleutherozoa</taxon>
        <taxon>Asterozoa</taxon>
        <taxon>Asteroidea</taxon>
        <taxon>Valvatacea</taxon>
        <taxon>Valvatida</taxon>
        <taxon>Asterinidae</taxon>
        <taxon>Patiria</taxon>
    </lineage>
</organism>
<proteinExistence type="inferred from homology"/>
<dbReference type="OrthoDB" id="69269at2759"/>
<feature type="compositionally biased region" description="Low complexity" evidence="2">
    <location>
        <begin position="56"/>
        <end position="74"/>
    </location>
</feature>
<feature type="compositionally biased region" description="Pro residues" evidence="2">
    <location>
        <begin position="1"/>
        <end position="12"/>
    </location>
</feature>
<feature type="region of interest" description="Disordered" evidence="2">
    <location>
        <begin position="690"/>
        <end position="712"/>
    </location>
</feature>
<dbReference type="GO" id="GO:0030134">
    <property type="term" value="C:COPII-coated ER to Golgi transport vesicle"/>
    <property type="evidence" value="ECO:0007669"/>
    <property type="project" value="TreeGrafter"/>
</dbReference>
<evidence type="ECO:0000256" key="1">
    <source>
        <dbReference type="ARBA" id="ARBA00038464"/>
    </source>
</evidence>
<feature type="compositionally biased region" description="Basic and acidic residues" evidence="2">
    <location>
        <begin position="899"/>
        <end position="912"/>
    </location>
</feature>
<keyword evidence="6" id="KW-1185">Reference proteome</keyword>
<sequence>MADPNQNPPPLLLFPASDSLAPDAFRPVPATASLFPTEDGEADSFLGQTAEPSVGQTTQPQIPFFTTASSASASDPFANISQPASLPTQAQQSTTLTTNPTQPPLYAPSSSCHQPVSFSSPAPPQPSQQYSSGPPIGTPSNRQGPPMSAPHDPNAPPPTGPPQGRTGGFGGVKLGQGYKPVLHPMGGVGSTPTSTPPMGTLPLGGPPMGAPPTGAPPTGPPGLPMFDSSRPPPTSADLHHAQSTGPQSGASPGPGGTPYHPVQPHWFYCKEFDRGEVWNPFSIMDSIRLDEALHASYNNLNEDIIISTNGGRYDVNIQQRQRHAVYWDERPSSVRRCTWFYKSDGENRFLPYEEALADKLEQEYETAVLNNVWHKRLEFADGETIVMHNPNVIVHFRPPSRADDFGTSPDGQMRPRVVKRGVDDVENIDQGEPNQIDHLVFIAHGIGPVCDLRFRGIVECVDDFRSVSLGLMRSHFKHSQEDGRTGRIEFLPVYWYDALHGDATGVDRRLRRITLPSISRLRRFTNDTLLDILFYSSPSYSQKIAEHVCSEINRLYQLFQDRNPDFRGQASIVGHSLGSLIVFDLLSHQGDGQPNLQTTDSHTDTPVTPDQSLALPGDELTENVANEEAEEEVMTLDSALAQLGLIDFLPKFQEERIDIETLLMCSDSDLKEMGLPLGPRKKLGGFLKEQATKEERNRKAREARMKAEAEKQAREVLERERQEASSASQFNDVSAHSVHIDFEPGSEGVGQPLVRYSQLDFKPQAFFAIGSPIGMFLTVRGVSRVGEEYKLPTCDGFFNMFHPFDPVAYRMEPLVHSDMADVKPFLMPHHKGRKRFHLELRESLSAFGSDLKRNLIDSMKKTWKSIHEFALAHRSGAEAAVPAVSSEEMEAVAEKLSMEEMARQEQEREGLSSREPGPSTECELRLGQLNNGRRIDYVLQEAPLESFNEYLFALGSHTCYWDSEDTVLLILKEVYASLGVFPLVHGPKQDSTPATPLHH</sequence>
<feature type="compositionally biased region" description="Gly residues" evidence="2">
    <location>
        <begin position="165"/>
        <end position="174"/>
    </location>
</feature>
<name>A0A913YXI5_PATMI</name>
<dbReference type="GO" id="GO:0046872">
    <property type="term" value="F:metal ion binding"/>
    <property type="evidence" value="ECO:0007669"/>
    <property type="project" value="InterPro"/>
</dbReference>
<dbReference type="Gene3D" id="1.10.150.50">
    <property type="entry name" value="Transcription Factor, Ets-1"/>
    <property type="match status" value="1"/>
</dbReference>
<evidence type="ECO:0000259" key="3">
    <source>
        <dbReference type="PROSITE" id="PS50918"/>
    </source>
</evidence>
<reference evidence="5" key="1">
    <citation type="submission" date="2022-11" db="UniProtKB">
        <authorList>
            <consortium name="EnsemblMetazoa"/>
        </authorList>
    </citation>
    <scope>IDENTIFICATION</scope>
</reference>
<dbReference type="InterPro" id="IPR001660">
    <property type="entry name" value="SAM"/>
</dbReference>
<dbReference type="GeneID" id="119719179"/>
<feature type="compositionally biased region" description="Polar residues" evidence="2">
    <location>
        <begin position="592"/>
        <end position="611"/>
    </location>
</feature>
<feature type="compositionally biased region" description="Pro residues" evidence="2">
    <location>
        <begin position="204"/>
        <end position="223"/>
    </location>
</feature>
<dbReference type="InterPro" id="IPR057825">
    <property type="entry name" value="WWE_SEC23-DDH2"/>
</dbReference>
<dbReference type="GO" id="GO:0004620">
    <property type="term" value="F:phospholipase activity"/>
    <property type="evidence" value="ECO:0007669"/>
    <property type="project" value="TreeGrafter"/>
</dbReference>
<dbReference type="Pfam" id="PF02862">
    <property type="entry name" value="DDHD"/>
    <property type="match status" value="1"/>
</dbReference>
<evidence type="ECO:0000313" key="6">
    <source>
        <dbReference type="Proteomes" id="UP000887568"/>
    </source>
</evidence>
<dbReference type="InterPro" id="IPR004170">
    <property type="entry name" value="WWE_dom"/>
</dbReference>
<feature type="region of interest" description="Disordered" evidence="2">
    <location>
        <begin position="592"/>
        <end position="615"/>
    </location>
</feature>
<dbReference type="SMART" id="SM01127">
    <property type="entry name" value="DDHD"/>
    <property type="match status" value="1"/>
</dbReference>
<feature type="domain" description="DDHD" evidence="4">
    <location>
        <begin position="759"/>
        <end position="976"/>
    </location>
</feature>
<feature type="region of interest" description="Disordered" evidence="2">
    <location>
        <begin position="1"/>
        <end position="258"/>
    </location>
</feature>
<feature type="compositionally biased region" description="Low complexity" evidence="2">
    <location>
        <begin position="242"/>
        <end position="251"/>
    </location>
</feature>
<feature type="compositionally biased region" description="Polar residues" evidence="2">
    <location>
        <begin position="79"/>
        <end position="90"/>
    </location>
</feature>
<evidence type="ECO:0000259" key="4">
    <source>
        <dbReference type="PROSITE" id="PS51043"/>
    </source>
</evidence>
<dbReference type="PANTHER" id="PTHR23509">
    <property type="entry name" value="PA-PL1 PHOSPHOLIPASE FAMILY"/>
    <property type="match status" value="1"/>
</dbReference>
<evidence type="ECO:0000313" key="5">
    <source>
        <dbReference type="EnsemblMetazoa" id="XP_038044464.1"/>
    </source>
</evidence>
<feature type="domain" description="WWE" evidence="3">
    <location>
        <begin position="250"/>
        <end position="336"/>
    </location>
</feature>
<dbReference type="PROSITE" id="PS50918">
    <property type="entry name" value="WWE"/>
    <property type="match status" value="1"/>
</dbReference>
<feature type="compositionally biased region" description="Low complexity" evidence="2">
    <location>
        <begin position="190"/>
        <end position="203"/>
    </location>
</feature>
<dbReference type="AlphaFoldDB" id="A0A913YXI5"/>
<dbReference type="InterPro" id="IPR013761">
    <property type="entry name" value="SAM/pointed_sf"/>
</dbReference>
<dbReference type="EnsemblMetazoa" id="XM_038188536.1">
    <property type="protein sequence ID" value="XP_038044464.1"/>
    <property type="gene ID" value="LOC119719179"/>
</dbReference>
<feature type="region of interest" description="Disordered" evidence="2">
    <location>
        <begin position="899"/>
        <end position="921"/>
    </location>
</feature>
<dbReference type="CTD" id="11196"/>
<dbReference type="OMA" id="WQNENIV"/>
<dbReference type="PROSITE" id="PS51043">
    <property type="entry name" value="DDHD"/>
    <property type="match status" value="1"/>
</dbReference>
<feature type="compositionally biased region" description="Low complexity" evidence="2">
    <location>
        <begin position="91"/>
        <end position="100"/>
    </location>
</feature>
<feature type="compositionally biased region" description="Polar residues" evidence="2">
    <location>
        <begin position="46"/>
        <end position="55"/>
    </location>
</feature>